<dbReference type="eggNOG" id="arCOG08977">
    <property type="taxonomic scope" value="Archaea"/>
</dbReference>
<dbReference type="HOGENOM" id="CLU_1590827_0_0_2"/>
<organism evidence="1 2">
    <name type="scientific">Halorubrum lacusprofundi (strain ATCC 49239 / DSM 5036 / JCM 8891 / ACAM 34)</name>
    <dbReference type="NCBI Taxonomy" id="416348"/>
    <lineage>
        <taxon>Archaea</taxon>
        <taxon>Methanobacteriati</taxon>
        <taxon>Methanobacteriota</taxon>
        <taxon>Stenosarchaea group</taxon>
        <taxon>Halobacteria</taxon>
        <taxon>Halobacteriales</taxon>
        <taxon>Haloferacaceae</taxon>
        <taxon>Halorubrum</taxon>
    </lineage>
</organism>
<evidence type="ECO:0000313" key="2">
    <source>
        <dbReference type="Proteomes" id="UP000000740"/>
    </source>
</evidence>
<protein>
    <submittedName>
        <fullName evidence="1">Membrane protein-like protein</fullName>
    </submittedName>
</protein>
<proteinExistence type="predicted"/>
<dbReference type="PANTHER" id="PTHR36974:SF1">
    <property type="entry name" value="DOXX FAMILY MEMBRANE PROTEIN"/>
    <property type="match status" value="1"/>
</dbReference>
<name>B9LWG6_HALLT</name>
<accession>B9LWG6</accession>
<dbReference type="KEGG" id="hla:Hlac_3281"/>
<keyword evidence="1" id="KW-0614">Plasmid</keyword>
<dbReference type="AlphaFoldDB" id="B9LWG6"/>
<sequence>MWDASLFERLADDHVALLPVEINDALLGVEDTRIDLMFLRNRLTDTHELLAPASTTSRGSDSDSLALEGVVGASNPCGSHRFAFFDQEDVSGLAEIAVGVGLLIPQTRQPAAWATVALLVAIFPANNFMTTSGVVIEGMPGGGDPSELVGGRLPLQGVLLLWAIWYT</sequence>
<geneLocation type="plasmid" evidence="1 2">
    <name>pHLAC01</name>
</geneLocation>
<gene>
    <name evidence="1" type="ordered locus">Hlac_3281</name>
</gene>
<evidence type="ECO:0000313" key="1">
    <source>
        <dbReference type="EMBL" id="ACM58807.1"/>
    </source>
</evidence>
<keyword evidence="2" id="KW-1185">Reference proteome</keyword>
<dbReference type="Proteomes" id="UP000000740">
    <property type="component" value="Plasmid pHLAC01"/>
</dbReference>
<reference evidence="1 2" key="1">
    <citation type="journal article" date="2016" name="Stand. Genomic Sci.">
        <title>Complete genome sequence of the Antarctic Halorubrum lacusprofundi type strain ACAM 34.</title>
        <authorList>
            <person name="Anderson I.J."/>
            <person name="DasSarma P."/>
            <person name="Lucas S."/>
            <person name="Copeland A."/>
            <person name="Lapidus A."/>
            <person name="Del Rio T.G."/>
            <person name="Tice H."/>
            <person name="Dalin E."/>
            <person name="Bruce D.C."/>
            <person name="Goodwin L."/>
            <person name="Pitluck S."/>
            <person name="Sims D."/>
            <person name="Brettin T.S."/>
            <person name="Detter J.C."/>
            <person name="Han C.S."/>
            <person name="Larimer F."/>
            <person name="Hauser L."/>
            <person name="Land M."/>
            <person name="Ivanova N."/>
            <person name="Richardson P."/>
            <person name="Cavicchioli R."/>
            <person name="DasSarma S."/>
            <person name="Woese C.R."/>
            <person name="Kyrpides N.C."/>
        </authorList>
    </citation>
    <scope>NUCLEOTIDE SEQUENCE [LARGE SCALE GENOMIC DNA]</scope>
    <source>
        <strain evidence="2">ATCC 49239 / DSM 5036 / JCM 8891 / ACAM 34</strain>
    </source>
</reference>
<dbReference type="EMBL" id="CP001367">
    <property type="protein sequence ID" value="ACM58807.1"/>
    <property type="molecule type" value="Genomic_DNA"/>
</dbReference>
<dbReference type="PANTHER" id="PTHR36974">
    <property type="entry name" value="MEMBRANE PROTEIN-RELATED"/>
    <property type="match status" value="1"/>
</dbReference>